<evidence type="ECO:0000259" key="3">
    <source>
        <dbReference type="PROSITE" id="PS50106"/>
    </source>
</evidence>
<name>A0ABP8IAU8_9BACT</name>
<evidence type="ECO:0000313" key="6">
    <source>
        <dbReference type="Proteomes" id="UP001501153"/>
    </source>
</evidence>
<keyword evidence="6" id="KW-1185">Reference proteome</keyword>
<evidence type="ECO:0000256" key="1">
    <source>
        <dbReference type="ARBA" id="ARBA00022801"/>
    </source>
</evidence>
<dbReference type="EMBL" id="BAABGZ010000017">
    <property type="protein sequence ID" value="GAA4355057.1"/>
    <property type="molecule type" value="Genomic_DNA"/>
</dbReference>
<proteinExistence type="predicted"/>
<dbReference type="Gene3D" id="2.30.42.10">
    <property type="match status" value="1"/>
</dbReference>
<dbReference type="Proteomes" id="UP001501153">
    <property type="component" value="Unassembled WGS sequence"/>
</dbReference>
<evidence type="ECO:0000313" key="5">
    <source>
        <dbReference type="EMBL" id="GAA4355057.1"/>
    </source>
</evidence>
<accession>A0ABP8IAU8</accession>
<dbReference type="InterPro" id="IPR021109">
    <property type="entry name" value="Peptidase_aspartic_dom_sf"/>
</dbReference>
<dbReference type="Pfam" id="PF17820">
    <property type="entry name" value="PDZ_6"/>
    <property type="match status" value="1"/>
</dbReference>
<sequence>MSFLRFACSLLWLWSCCLPAVAQSGSTFFVFEKPKQKKARLYFQSQRNLIVVSAHLNGAGPFNFLLDTGVSTSLITDARLADSLRLARGQLFRVVGAGGEATGLQAYQTTNVRLTMPGVVAPAMSLLVLSEDVLNLSGYVGMPIHGILGSELFQSFVVSLQPHTGQLHLYDPESFVAPSGKQWAALPLSLEGGKAYLTAPVMISDSLTLPLKLVLDTGAGHALSIETDSDPRLRLPARRITAELGRGITGVVRGHLGRTPVLQLGRHTLRSVLTSFPVAADVHSRVTTPRNGNIGFELLKRFSLIIDYPHQRMLLRPNAQFNEPFEHDMCGLDLLATGPDLRRYVVLGVVPGSPAAQAGLLADDELVGVNLVPAHFFTLTQLSRLLHSEDGRALYMVLRRPNGELYTTIVRLKRQI</sequence>
<dbReference type="InterPro" id="IPR001478">
    <property type="entry name" value="PDZ"/>
</dbReference>
<feature type="chain" id="PRO_5045435067" description="PDZ domain-containing protein" evidence="2">
    <location>
        <begin position="23"/>
        <end position="416"/>
    </location>
</feature>
<keyword evidence="1" id="KW-0378">Hydrolase</keyword>
<evidence type="ECO:0000256" key="2">
    <source>
        <dbReference type="SAM" id="SignalP"/>
    </source>
</evidence>
<evidence type="ECO:0008006" key="7">
    <source>
        <dbReference type="Google" id="ProtNLM"/>
    </source>
</evidence>
<dbReference type="SUPFAM" id="SSF50630">
    <property type="entry name" value="Acid proteases"/>
    <property type="match status" value="1"/>
</dbReference>
<organism evidence="5 6">
    <name type="scientific">Hymenobacter saemangeumensis</name>
    <dbReference type="NCBI Taxonomy" id="1084522"/>
    <lineage>
        <taxon>Bacteria</taxon>
        <taxon>Pseudomonadati</taxon>
        <taxon>Bacteroidota</taxon>
        <taxon>Cytophagia</taxon>
        <taxon>Cytophagales</taxon>
        <taxon>Hymenobacteraceae</taxon>
        <taxon>Hymenobacter</taxon>
    </lineage>
</organism>
<dbReference type="InterPro" id="IPR041489">
    <property type="entry name" value="PDZ_6"/>
</dbReference>
<dbReference type="InterPro" id="IPR001995">
    <property type="entry name" value="Peptidase_A2_cat"/>
</dbReference>
<feature type="domain" description="Peptidase A2" evidence="4">
    <location>
        <begin position="62"/>
        <end position="99"/>
    </location>
</feature>
<keyword evidence="2" id="KW-0732">Signal</keyword>
<comment type="caution">
    <text evidence="5">The sequence shown here is derived from an EMBL/GenBank/DDBJ whole genome shotgun (WGS) entry which is preliminary data.</text>
</comment>
<feature type="signal peptide" evidence="2">
    <location>
        <begin position="1"/>
        <end position="22"/>
    </location>
</feature>
<dbReference type="RefSeq" id="WP_345235654.1">
    <property type="nucleotide sequence ID" value="NZ_BAABGZ010000017.1"/>
</dbReference>
<gene>
    <name evidence="5" type="ORF">GCM10023185_17560</name>
</gene>
<protein>
    <recommendedName>
        <fullName evidence="7">PDZ domain-containing protein</fullName>
    </recommendedName>
</protein>
<dbReference type="PROSITE" id="PS50175">
    <property type="entry name" value="ASP_PROT_RETROV"/>
    <property type="match status" value="1"/>
</dbReference>
<dbReference type="Pfam" id="PF13650">
    <property type="entry name" value="Asp_protease_2"/>
    <property type="match status" value="1"/>
</dbReference>
<dbReference type="PROSITE" id="PS00141">
    <property type="entry name" value="ASP_PROTEASE"/>
    <property type="match status" value="1"/>
</dbReference>
<dbReference type="InterPro" id="IPR001969">
    <property type="entry name" value="Aspartic_peptidase_AS"/>
</dbReference>
<dbReference type="PROSITE" id="PS50106">
    <property type="entry name" value="PDZ"/>
    <property type="match status" value="1"/>
</dbReference>
<evidence type="ECO:0000259" key="4">
    <source>
        <dbReference type="PROSITE" id="PS50175"/>
    </source>
</evidence>
<dbReference type="Gene3D" id="2.40.70.10">
    <property type="entry name" value="Acid Proteases"/>
    <property type="match status" value="2"/>
</dbReference>
<reference evidence="6" key="1">
    <citation type="journal article" date="2019" name="Int. J. Syst. Evol. Microbiol.">
        <title>The Global Catalogue of Microorganisms (GCM) 10K type strain sequencing project: providing services to taxonomists for standard genome sequencing and annotation.</title>
        <authorList>
            <consortium name="The Broad Institute Genomics Platform"/>
            <consortium name="The Broad Institute Genome Sequencing Center for Infectious Disease"/>
            <person name="Wu L."/>
            <person name="Ma J."/>
        </authorList>
    </citation>
    <scope>NUCLEOTIDE SEQUENCE [LARGE SCALE GENOMIC DNA]</scope>
    <source>
        <strain evidence="6">JCM 17923</strain>
    </source>
</reference>
<feature type="domain" description="PDZ" evidence="3">
    <location>
        <begin position="331"/>
        <end position="401"/>
    </location>
</feature>
<dbReference type="InterPro" id="IPR036034">
    <property type="entry name" value="PDZ_sf"/>
</dbReference>
<dbReference type="SUPFAM" id="SSF50156">
    <property type="entry name" value="PDZ domain-like"/>
    <property type="match status" value="1"/>
</dbReference>